<accession>C1EE10</accession>
<dbReference type="FunCoup" id="C1EE10">
    <property type="interactions" value="325"/>
</dbReference>
<gene>
    <name evidence="2" type="ORF">MICPUN_62461</name>
</gene>
<dbReference type="Proteomes" id="UP000002009">
    <property type="component" value="Chromosome 11"/>
</dbReference>
<evidence type="ECO:0000259" key="1">
    <source>
        <dbReference type="SMART" id="SM01238"/>
    </source>
</evidence>
<dbReference type="InterPro" id="IPR019083">
    <property type="entry name" value="SAM_Ribosomal_mS41"/>
</dbReference>
<feature type="domain" description="Small ribosomal subunit protein mS41 SAM" evidence="1">
    <location>
        <begin position="42"/>
        <end position="96"/>
    </location>
</feature>
<dbReference type="AlphaFoldDB" id="C1EE10"/>
<sequence>MLANLARRALARPCVVSASRVPVARRFSAEVEGEDGEKPSEVAIFMNAIGIEGHDEKFADLKALLHDTKTEKLKEFGMSVQQRKKLLSHVEKYKRGLWAPKELRR</sequence>
<proteinExistence type="predicted"/>
<organism evidence="2 3">
    <name type="scientific">Micromonas commoda (strain RCC299 / NOUM17 / CCMP2709)</name>
    <name type="common">Picoplanktonic green alga</name>
    <dbReference type="NCBI Taxonomy" id="296587"/>
    <lineage>
        <taxon>Eukaryota</taxon>
        <taxon>Viridiplantae</taxon>
        <taxon>Chlorophyta</taxon>
        <taxon>Mamiellophyceae</taxon>
        <taxon>Mamiellales</taxon>
        <taxon>Mamiellaceae</taxon>
        <taxon>Micromonas</taxon>
    </lineage>
</organism>
<dbReference type="RefSeq" id="XP_002504892.1">
    <property type="nucleotide sequence ID" value="XM_002504846.1"/>
</dbReference>
<dbReference type="GeneID" id="8247314"/>
<evidence type="ECO:0000313" key="3">
    <source>
        <dbReference type="Proteomes" id="UP000002009"/>
    </source>
</evidence>
<reference evidence="2 3" key="1">
    <citation type="journal article" date="2009" name="Science">
        <title>Green evolution and dynamic adaptations revealed by genomes of the marine picoeukaryotes Micromonas.</title>
        <authorList>
            <person name="Worden A.Z."/>
            <person name="Lee J.H."/>
            <person name="Mock T."/>
            <person name="Rouze P."/>
            <person name="Simmons M.P."/>
            <person name="Aerts A.L."/>
            <person name="Allen A.E."/>
            <person name="Cuvelier M.L."/>
            <person name="Derelle E."/>
            <person name="Everett M.V."/>
            <person name="Foulon E."/>
            <person name="Grimwood J."/>
            <person name="Gundlach H."/>
            <person name="Henrissat B."/>
            <person name="Napoli C."/>
            <person name="McDonald S.M."/>
            <person name="Parker M.S."/>
            <person name="Rombauts S."/>
            <person name="Salamov A."/>
            <person name="Von Dassow P."/>
            <person name="Badger J.H."/>
            <person name="Coutinho P.M."/>
            <person name="Demir E."/>
            <person name="Dubchak I."/>
            <person name="Gentemann C."/>
            <person name="Eikrem W."/>
            <person name="Gready J.E."/>
            <person name="John U."/>
            <person name="Lanier W."/>
            <person name="Lindquist E.A."/>
            <person name="Lucas S."/>
            <person name="Mayer K.F."/>
            <person name="Moreau H."/>
            <person name="Not F."/>
            <person name="Otillar R."/>
            <person name="Panaud O."/>
            <person name="Pangilinan J."/>
            <person name="Paulsen I."/>
            <person name="Piegu B."/>
            <person name="Poliakov A."/>
            <person name="Robbens S."/>
            <person name="Schmutz J."/>
            <person name="Toulza E."/>
            <person name="Wyss T."/>
            <person name="Zelensky A."/>
            <person name="Zhou K."/>
            <person name="Armbrust E.V."/>
            <person name="Bhattacharya D."/>
            <person name="Goodenough U.W."/>
            <person name="Van de Peer Y."/>
            <person name="Grigoriev I.V."/>
        </authorList>
    </citation>
    <scope>NUCLEOTIDE SEQUENCE [LARGE SCALE GENOMIC DNA]</scope>
    <source>
        <strain evidence="3">RCC299 / NOUM17</strain>
    </source>
</reference>
<name>C1EE10_MICCC</name>
<dbReference type="KEGG" id="mis:MICPUN_62461"/>
<keyword evidence="3" id="KW-1185">Reference proteome</keyword>
<dbReference type="Pfam" id="PF09597">
    <property type="entry name" value="SAM_Ribosomal_mS41"/>
    <property type="match status" value="1"/>
</dbReference>
<dbReference type="InParanoid" id="C1EE10"/>
<dbReference type="SMART" id="SM01238">
    <property type="entry name" value="IGR"/>
    <property type="match status" value="1"/>
</dbReference>
<dbReference type="EMBL" id="CP001330">
    <property type="protein sequence ID" value="ACO66150.1"/>
    <property type="molecule type" value="Genomic_DNA"/>
</dbReference>
<protein>
    <recommendedName>
        <fullName evidence="1">Small ribosomal subunit protein mS41 SAM domain-containing protein</fullName>
    </recommendedName>
</protein>
<evidence type="ECO:0000313" key="2">
    <source>
        <dbReference type="EMBL" id="ACO66150.1"/>
    </source>
</evidence>